<dbReference type="Pfam" id="PF00121">
    <property type="entry name" value="TIM"/>
    <property type="match status" value="1"/>
</dbReference>
<sequence>MFRPFKLKAPYFEIGPKVYMYGDEALDLAIHADALCRKFDVDIIFTAQYTDISRIAHATTHLKVFAQHMDANPVGRGVGAVLPEALKQAGAVGVLLNHAEKPLSLSVLNETIRRADDVGLATLVCAATVEESAAVAMLRPNMVLAESPALIGGGKRSEDDALEVARINAAVQAVGNDILVLHGAGISDEHDVYQIIRSGADGTGSTSAIMRAADPKDMLSRMIEAMTRAYREKTTDQRS</sequence>
<protein>
    <recommendedName>
        <fullName evidence="4">L-erythrulose-1-phosphate isomerase</fullName>
        <ecNumber evidence="3">5.3.1.33</ecNumber>
    </recommendedName>
</protein>
<evidence type="ECO:0000313" key="7">
    <source>
        <dbReference type="Proteomes" id="UP001225788"/>
    </source>
</evidence>
<comment type="catalytic activity">
    <reaction evidence="1">
        <text>L-erythrulose 1-phosphate = D-erythrulose 4-phosphate</text>
        <dbReference type="Rhea" id="RHEA:49588"/>
        <dbReference type="ChEBI" id="CHEBI:58002"/>
        <dbReference type="ChEBI" id="CHEBI:90796"/>
        <dbReference type="EC" id="5.3.1.33"/>
    </reaction>
</comment>
<dbReference type="RefSeq" id="WP_306162366.1">
    <property type="nucleotide sequence ID" value="NZ_CP132315.1"/>
</dbReference>
<evidence type="ECO:0000256" key="4">
    <source>
        <dbReference type="ARBA" id="ARBA00016006"/>
    </source>
</evidence>
<dbReference type="GO" id="GO:0004807">
    <property type="term" value="F:triose-phosphate isomerase activity"/>
    <property type="evidence" value="ECO:0007669"/>
    <property type="project" value="UniProtKB-EC"/>
</dbReference>
<reference evidence="6 7" key="1">
    <citation type="submission" date="2023-08" db="EMBL/GenBank/DDBJ databases">
        <title>Pathogen: clinical or host-associated sample.</title>
        <authorList>
            <person name="Hergert J."/>
            <person name="Casey R."/>
            <person name="Wagner J."/>
            <person name="Young E.L."/>
            <person name="Oakeson K.F."/>
        </authorList>
    </citation>
    <scope>NUCLEOTIDE SEQUENCE [LARGE SCALE GENOMIC DNA]</scope>
    <source>
        <strain evidence="6 7">UPHL-collab-2</strain>
        <plasmid evidence="6 7">unnamed1</plasmid>
    </source>
</reference>
<dbReference type="EMBL" id="CP132315">
    <property type="protein sequence ID" value="WLS05982.1"/>
    <property type="molecule type" value="Genomic_DNA"/>
</dbReference>
<gene>
    <name evidence="6" type="ORF">Q9315_19170</name>
</gene>
<dbReference type="EC" id="5.3.1.33" evidence="3"/>
<accession>A0ABY9KBV4</accession>
<proteinExistence type="predicted"/>
<dbReference type="SUPFAM" id="SSF51351">
    <property type="entry name" value="Triosephosphate isomerase (TIM)"/>
    <property type="match status" value="1"/>
</dbReference>
<dbReference type="PROSITE" id="PS51440">
    <property type="entry name" value="TIM_2"/>
    <property type="match status" value="1"/>
</dbReference>
<evidence type="ECO:0000256" key="3">
    <source>
        <dbReference type="ARBA" id="ARBA00012597"/>
    </source>
</evidence>
<dbReference type="InterPro" id="IPR013785">
    <property type="entry name" value="Aldolase_TIM"/>
</dbReference>
<dbReference type="InterPro" id="IPR035990">
    <property type="entry name" value="TIM_sf"/>
</dbReference>
<dbReference type="Gene3D" id="3.20.20.70">
    <property type="entry name" value="Aldolase class I"/>
    <property type="match status" value="1"/>
</dbReference>
<evidence type="ECO:0000313" key="6">
    <source>
        <dbReference type="EMBL" id="WLS05982.1"/>
    </source>
</evidence>
<comment type="pathway">
    <text evidence="2">Carbohydrate metabolism.</text>
</comment>
<dbReference type="InterPro" id="IPR000652">
    <property type="entry name" value="Triosephosphate_isomerase"/>
</dbReference>
<keyword evidence="5 6" id="KW-0413">Isomerase</keyword>
<evidence type="ECO:0000256" key="2">
    <source>
        <dbReference type="ARBA" id="ARBA00005007"/>
    </source>
</evidence>
<keyword evidence="7" id="KW-1185">Reference proteome</keyword>
<evidence type="ECO:0000256" key="5">
    <source>
        <dbReference type="ARBA" id="ARBA00023235"/>
    </source>
</evidence>
<name>A0ABY9KBV4_9HYPH</name>
<dbReference type="Proteomes" id="UP001225788">
    <property type="component" value="Plasmid unnamed1"/>
</dbReference>
<keyword evidence="6" id="KW-0614">Plasmid</keyword>
<dbReference type="NCBIfam" id="NF003302">
    <property type="entry name" value="PRK04302.1"/>
    <property type="match status" value="1"/>
</dbReference>
<geneLocation type="plasmid" evidence="6 7">
    <name>unnamed1</name>
</geneLocation>
<evidence type="ECO:0000256" key="1">
    <source>
        <dbReference type="ARBA" id="ARBA00000148"/>
    </source>
</evidence>
<organism evidence="6 7">
    <name type="scientific">Shinella oryzae</name>
    <dbReference type="NCBI Taxonomy" id="2871820"/>
    <lineage>
        <taxon>Bacteria</taxon>
        <taxon>Pseudomonadati</taxon>
        <taxon>Pseudomonadota</taxon>
        <taxon>Alphaproteobacteria</taxon>
        <taxon>Hyphomicrobiales</taxon>
        <taxon>Rhizobiaceae</taxon>
        <taxon>Shinella</taxon>
    </lineage>
</organism>